<evidence type="ECO:0000256" key="5">
    <source>
        <dbReference type="ARBA" id="ARBA00023267"/>
    </source>
</evidence>
<dbReference type="InterPro" id="IPR000089">
    <property type="entry name" value="Biotin_lipoyl"/>
</dbReference>
<dbReference type="SUPFAM" id="SSF51230">
    <property type="entry name" value="Single hybrid motif"/>
    <property type="match status" value="1"/>
</dbReference>
<dbReference type="SUPFAM" id="SSF52440">
    <property type="entry name" value="PreATP-grasp domain"/>
    <property type="match status" value="1"/>
</dbReference>
<evidence type="ECO:0000259" key="8">
    <source>
        <dbReference type="PROSITE" id="PS50975"/>
    </source>
</evidence>
<keyword evidence="2" id="KW-0436">Ligase</keyword>
<gene>
    <name evidence="11" type="primary">LOC100198617</name>
</gene>
<dbReference type="PROSITE" id="PS00867">
    <property type="entry name" value="CPSASE_2"/>
    <property type="match status" value="1"/>
</dbReference>
<dbReference type="InterPro" id="IPR011761">
    <property type="entry name" value="ATP-grasp"/>
</dbReference>
<dbReference type="PROSITE" id="PS50979">
    <property type="entry name" value="BC"/>
    <property type="match status" value="1"/>
</dbReference>
<reference evidence="10" key="1">
    <citation type="submission" date="2025-05" db="UniProtKB">
        <authorList>
            <consortium name="RefSeq"/>
        </authorList>
    </citation>
    <scope>NUCLEOTIDE SEQUENCE [LARGE SCALE GENOMIC DNA]</scope>
</reference>
<dbReference type="SUPFAM" id="SSF56059">
    <property type="entry name" value="Glutathione synthetase ATP-binding domain-like"/>
    <property type="match status" value="1"/>
</dbReference>
<keyword evidence="4 6" id="KW-0067">ATP-binding</keyword>
<accession>A0ABM4B3N7</accession>
<evidence type="ECO:0000259" key="7">
    <source>
        <dbReference type="PROSITE" id="PS50968"/>
    </source>
</evidence>
<dbReference type="InterPro" id="IPR050856">
    <property type="entry name" value="Biotin_carboxylase_complex"/>
</dbReference>
<feature type="domain" description="Lipoyl-binding" evidence="7">
    <location>
        <begin position="614"/>
        <end position="697"/>
    </location>
</feature>
<protein>
    <submittedName>
        <fullName evidence="11">Methylcrotonoyl-CoA carboxylase subunit alpha, mitochondrial isoform X2</fullName>
    </submittedName>
</protein>
<dbReference type="CDD" id="cd06850">
    <property type="entry name" value="biotinyl_domain"/>
    <property type="match status" value="1"/>
</dbReference>
<feature type="domain" description="Biotin carboxylation" evidence="9">
    <location>
        <begin position="36"/>
        <end position="482"/>
    </location>
</feature>
<keyword evidence="5" id="KW-0092">Biotin</keyword>
<evidence type="ECO:0000313" key="10">
    <source>
        <dbReference type="Proteomes" id="UP001652625"/>
    </source>
</evidence>
<dbReference type="SUPFAM" id="SSF51246">
    <property type="entry name" value="Rudiment single hybrid motif"/>
    <property type="match status" value="1"/>
</dbReference>
<dbReference type="SMART" id="SM00878">
    <property type="entry name" value="Biotin_carb_C"/>
    <property type="match status" value="1"/>
</dbReference>
<evidence type="ECO:0000256" key="6">
    <source>
        <dbReference type="PROSITE-ProRule" id="PRU00409"/>
    </source>
</evidence>
<evidence type="ECO:0000313" key="11">
    <source>
        <dbReference type="RefSeq" id="XP_065643433.1"/>
    </source>
</evidence>
<dbReference type="InterPro" id="IPR016185">
    <property type="entry name" value="PreATP-grasp_dom_sf"/>
</dbReference>
<dbReference type="Proteomes" id="UP001652625">
    <property type="component" value="Chromosome 01"/>
</dbReference>
<dbReference type="InterPro" id="IPR011054">
    <property type="entry name" value="Rudment_hybrid_motif"/>
</dbReference>
<keyword evidence="3 6" id="KW-0547">Nucleotide-binding</keyword>
<dbReference type="InterPro" id="IPR011764">
    <property type="entry name" value="Biotin_carboxylation_dom"/>
</dbReference>
<comment type="cofactor">
    <cofactor evidence="1">
        <name>biotin</name>
        <dbReference type="ChEBI" id="CHEBI:57586"/>
    </cofactor>
</comment>
<evidence type="ECO:0000256" key="4">
    <source>
        <dbReference type="ARBA" id="ARBA00022840"/>
    </source>
</evidence>
<evidence type="ECO:0000256" key="1">
    <source>
        <dbReference type="ARBA" id="ARBA00001953"/>
    </source>
</evidence>
<dbReference type="GeneID" id="100198617"/>
<dbReference type="Gene3D" id="3.30.470.20">
    <property type="entry name" value="ATP-grasp fold, B domain"/>
    <property type="match status" value="1"/>
</dbReference>
<keyword evidence="10" id="KW-1185">Reference proteome</keyword>
<dbReference type="InterPro" id="IPR001882">
    <property type="entry name" value="Biotin_BS"/>
</dbReference>
<dbReference type="InterPro" id="IPR005479">
    <property type="entry name" value="CPAse_ATP-bd"/>
</dbReference>
<evidence type="ECO:0000259" key="9">
    <source>
        <dbReference type="PROSITE" id="PS50979"/>
    </source>
</evidence>
<reference evidence="11" key="2">
    <citation type="submission" date="2025-08" db="UniProtKB">
        <authorList>
            <consortium name="RefSeq"/>
        </authorList>
    </citation>
    <scope>IDENTIFICATION</scope>
</reference>
<dbReference type="PROSITE" id="PS50975">
    <property type="entry name" value="ATP_GRASP"/>
    <property type="match status" value="1"/>
</dbReference>
<dbReference type="PROSITE" id="PS50968">
    <property type="entry name" value="BIOTINYL_LIPOYL"/>
    <property type="match status" value="1"/>
</dbReference>
<dbReference type="InterPro" id="IPR005481">
    <property type="entry name" value="BC-like_N"/>
</dbReference>
<dbReference type="PANTHER" id="PTHR18866">
    <property type="entry name" value="CARBOXYLASE:PYRUVATE/ACETYL-COA/PROPIONYL-COA CARBOXYLASE"/>
    <property type="match status" value="1"/>
</dbReference>
<dbReference type="Pfam" id="PF02786">
    <property type="entry name" value="CPSase_L_D2"/>
    <property type="match status" value="1"/>
</dbReference>
<dbReference type="InterPro" id="IPR011053">
    <property type="entry name" value="Single_hybrid_motif"/>
</dbReference>
<dbReference type="Gene3D" id="2.40.50.100">
    <property type="match status" value="1"/>
</dbReference>
<dbReference type="RefSeq" id="XP_065643433.1">
    <property type="nucleotide sequence ID" value="XM_065787361.1"/>
</dbReference>
<dbReference type="Pfam" id="PF00364">
    <property type="entry name" value="Biotin_lipoyl"/>
    <property type="match status" value="1"/>
</dbReference>
<evidence type="ECO:0000256" key="2">
    <source>
        <dbReference type="ARBA" id="ARBA00022598"/>
    </source>
</evidence>
<proteinExistence type="predicted"/>
<dbReference type="Pfam" id="PF02785">
    <property type="entry name" value="Biotin_carb_C"/>
    <property type="match status" value="1"/>
</dbReference>
<name>A0ABM4B3N7_HYDVU</name>
<dbReference type="PROSITE" id="PS00188">
    <property type="entry name" value="BIOTIN"/>
    <property type="match status" value="1"/>
</dbReference>
<dbReference type="PANTHER" id="PTHR18866:SF33">
    <property type="entry name" value="METHYLCROTONOYL-COA CARBOXYLASE SUBUNIT ALPHA, MITOCHONDRIAL-RELATED"/>
    <property type="match status" value="1"/>
</dbReference>
<sequence>MISQLLKFKRSSYLGYLYQCVYVSSKAVSRADVVSPIRKVLVANRGEIACRVIRTAKKMGIRSVACYSDADAKSMHVELADEAYYIGGSAATDSYLNMEKIINVAKKSGAQAIHPGYGFLSEKPEFANLCEKNEVIFIGPPSSAIRDMGIKSTSKEIMGSAGVPLIQGYHGDNQSNEFLKEQALKIGYPVMLKAVRGGGGKGMRIVTNPSDFEASLQSARNESLKAFGDSNMLIEQFIKKPRHVEVQVFADKYGNTVYLFERDCSVQRRHQKIIEEAPAPHMSEEIRKKLGDAAVRAAKAVGYVGAGTVEFIFDEDGNFYFMEMNTRLQVEHPVTEMISGVDLVELQIRAAAGEVLPFTQDDLLLNGHSFEARIYAEDPESNFIPGTGLLKYISTPKEDSSVRVETGVRQGDEVSQFYDPMIAKLVVWDKDRTSALLKLTNKLQEYHIVGLKTNIPFLISLSSNSSFINGDVHTGFIQQHYNELFCGKPKVTDEQFVKGAIGIILQQKMTEIKNTTLSSPLCSGFHININNTTKLLLESGEQDAVVDISFLKTGDILMKVGESKYLCTGKIEKKDSKEVVEVFINGKKESFEMFYNNGSLHVFTQDGSFLINQKQPLFLTDSSDKHLRDSAIAPMTGSILQVCVKAGDTVECGDTVAVIYAMKLEHRVVAPYNGKVNEVYVQEGGMVNKGDELAKISKSE</sequence>
<evidence type="ECO:0000256" key="3">
    <source>
        <dbReference type="ARBA" id="ARBA00022741"/>
    </source>
</evidence>
<organism evidence="10 11">
    <name type="scientific">Hydra vulgaris</name>
    <name type="common">Hydra</name>
    <name type="synonym">Hydra attenuata</name>
    <dbReference type="NCBI Taxonomy" id="6087"/>
    <lineage>
        <taxon>Eukaryota</taxon>
        <taxon>Metazoa</taxon>
        <taxon>Cnidaria</taxon>
        <taxon>Hydrozoa</taxon>
        <taxon>Hydroidolina</taxon>
        <taxon>Anthoathecata</taxon>
        <taxon>Aplanulata</taxon>
        <taxon>Hydridae</taxon>
        <taxon>Hydra</taxon>
    </lineage>
</organism>
<dbReference type="InterPro" id="IPR005482">
    <property type="entry name" value="Biotin_COase_C"/>
</dbReference>
<dbReference type="Pfam" id="PF00289">
    <property type="entry name" value="Biotin_carb_N"/>
    <property type="match status" value="1"/>
</dbReference>
<feature type="domain" description="ATP-grasp" evidence="8">
    <location>
        <begin position="155"/>
        <end position="352"/>
    </location>
</feature>